<name>A0A553UWX7_9HELI</name>
<proteinExistence type="predicted"/>
<keyword evidence="2" id="KW-1185">Reference proteome</keyword>
<protein>
    <submittedName>
        <fullName evidence="1">Uncharacterized protein</fullName>
    </submittedName>
</protein>
<organism evidence="1 2">
    <name type="scientific">Helicobacter mehlei</name>
    <dbReference type="NCBI Taxonomy" id="2316080"/>
    <lineage>
        <taxon>Bacteria</taxon>
        <taxon>Pseudomonadati</taxon>
        <taxon>Campylobacterota</taxon>
        <taxon>Epsilonproteobacteria</taxon>
        <taxon>Campylobacterales</taxon>
        <taxon>Helicobacteraceae</taxon>
        <taxon>Helicobacter</taxon>
    </lineage>
</organism>
<evidence type="ECO:0000313" key="2">
    <source>
        <dbReference type="Proteomes" id="UP000319322"/>
    </source>
</evidence>
<reference evidence="1 2" key="3">
    <citation type="submission" date="2019-07" db="EMBL/GenBank/DDBJ databases">
        <authorList>
            <person name="Papic B."/>
        </authorList>
    </citation>
    <scope>NUCLEOTIDE SEQUENCE [LARGE SCALE GENOMIC DNA]</scope>
    <source>
        <strain evidence="1 2">L8b</strain>
    </source>
</reference>
<evidence type="ECO:0000313" key="1">
    <source>
        <dbReference type="EMBL" id="TSA84715.1"/>
    </source>
</evidence>
<dbReference type="EMBL" id="VKGC01000007">
    <property type="protein sequence ID" value="TSA84715.1"/>
    <property type="molecule type" value="Genomic_DNA"/>
</dbReference>
<reference evidence="1 2" key="2">
    <citation type="submission" date="2019-07" db="EMBL/GenBank/DDBJ databases">
        <title>Helicobacter labacensis sp. nov., Helicobacter mehlei sp. nov. and Helicobacter vulpis sp. nov., isolated from gastric mucosa of red fox (Vulpis vulpis).</title>
        <authorList>
            <person name="Kusar D."/>
            <person name="Gruntar I."/>
            <person name="Pate M."/>
            <person name="Zajc U."/>
            <person name="Ocepek M."/>
        </authorList>
    </citation>
    <scope>NUCLEOTIDE SEQUENCE [LARGE SCALE GENOMIC DNA]</scope>
    <source>
        <strain evidence="1 2">L8b</strain>
    </source>
</reference>
<dbReference type="Proteomes" id="UP000319322">
    <property type="component" value="Unassembled WGS sequence"/>
</dbReference>
<accession>A0A553UWX7</accession>
<dbReference type="RefSeq" id="WP_143928380.1">
    <property type="nucleotide sequence ID" value="NZ_VKGC01000007.1"/>
</dbReference>
<sequence length="79" mass="9219">MQNENLEIFKKNGDPTKRNAYLKYAQKYRPQILKDNKLLICKVADLDSLYHIVCEAYYTTEIGGEQRVATVFEKNSTKD</sequence>
<comment type="caution">
    <text evidence="1">The sequence shown here is derived from an EMBL/GenBank/DDBJ whole genome shotgun (WGS) entry which is preliminary data.</text>
</comment>
<dbReference type="AlphaFoldDB" id="A0A553UWX7"/>
<reference evidence="2" key="1">
    <citation type="submission" date="2019-07" db="EMBL/GenBank/DDBJ databases">
        <title>Helicobacter labacensis sp. nov., Helicobacter mehlei sp. nov. and Helicobacter vulpis sp. nov., isolated from gastric mucosa of red fox (Vulpis vulpis).</title>
        <authorList>
            <person name="Papic B."/>
        </authorList>
    </citation>
    <scope>NUCLEOTIDE SEQUENCE [LARGE SCALE GENOMIC DNA]</scope>
    <source>
        <strain evidence="2">L8b</strain>
    </source>
</reference>
<gene>
    <name evidence="1" type="ORF">FNE76_03865</name>
</gene>